<keyword evidence="2" id="KW-0805">Transcription regulation</keyword>
<sequence length="201" mass="23345">MHILTAKYIALNDQELCSLLKKEDYGAFSEIYNRNWEKILRYVSKVISIDSEDAQDVVQEIFLSLWKRKNEIQIDNLISWLYAAARKQALFHLRTNSNRKKYLLSLSEKLSEISDSLNEQLAESELAALIDREIDKLPAKMREIFILSRKENLSYKEIAEKLGISDKTVKKQINNTLKKFRIKIDADSLGSLILVAFLLHP</sequence>
<comment type="similarity">
    <text evidence="1">Belongs to the sigma-70 factor family. ECF subfamily.</text>
</comment>
<dbReference type="CDD" id="cd06171">
    <property type="entry name" value="Sigma70_r4"/>
    <property type="match status" value="1"/>
</dbReference>
<dbReference type="SUPFAM" id="SSF88659">
    <property type="entry name" value="Sigma3 and sigma4 domains of RNA polymerase sigma factors"/>
    <property type="match status" value="1"/>
</dbReference>
<keyword evidence="4" id="KW-0804">Transcription</keyword>
<dbReference type="Gene3D" id="1.10.10.10">
    <property type="entry name" value="Winged helix-like DNA-binding domain superfamily/Winged helix DNA-binding domain"/>
    <property type="match status" value="1"/>
</dbReference>
<protein>
    <submittedName>
        <fullName evidence="7">RNA polymerase sigma factor</fullName>
    </submittedName>
</protein>
<dbReference type="EMBL" id="JBHLWO010000002">
    <property type="protein sequence ID" value="MFC0318668.1"/>
    <property type="molecule type" value="Genomic_DNA"/>
</dbReference>
<evidence type="ECO:0000256" key="1">
    <source>
        <dbReference type="ARBA" id="ARBA00010641"/>
    </source>
</evidence>
<reference evidence="7 8" key="1">
    <citation type="submission" date="2024-09" db="EMBL/GenBank/DDBJ databases">
        <authorList>
            <person name="Sun Q."/>
            <person name="Mori K."/>
        </authorList>
    </citation>
    <scope>NUCLEOTIDE SEQUENCE [LARGE SCALE GENOMIC DNA]</scope>
    <source>
        <strain evidence="7 8">CCM 7765</strain>
    </source>
</reference>
<evidence type="ECO:0000256" key="3">
    <source>
        <dbReference type="ARBA" id="ARBA00023082"/>
    </source>
</evidence>
<name>A0ABV6HIE2_9SPHI</name>
<dbReference type="NCBIfam" id="TIGR02985">
    <property type="entry name" value="Sig70_bacteroi1"/>
    <property type="match status" value="1"/>
</dbReference>
<evidence type="ECO:0000259" key="6">
    <source>
        <dbReference type="Pfam" id="PF08281"/>
    </source>
</evidence>
<dbReference type="InterPro" id="IPR036388">
    <property type="entry name" value="WH-like_DNA-bd_sf"/>
</dbReference>
<dbReference type="PANTHER" id="PTHR43133">
    <property type="entry name" value="RNA POLYMERASE ECF-TYPE SIGMA FACTO"/>
    <property type="match status" value="1"/>
</dbReference>
<dbReference type="InterPro" id="IPR014284">
    <property type="entry name" value="RNA_pol_sigma-70_dom"/>
</dbReference>
<dbReference type="InterPro" id="IPR014327">
    <property type="entry name" value="RNA_pol_sigma70_bacteroid"/>
</dbReference>
<dbReference type="Pfam" id="PF08281">
    <property type="entry name" value="Sigma70_r4_2"/>
    <property type="match status" value="1"/>
</dbReference>
<dbReference type="InterPro" id="IPR007627">
    <property type="entry name" value="RNA_pol_sigma70_r2"/>
</dbReference>
<dbReference type="InterPro" id="IPR039425">
    <property type="entry name" value="RNA_pol_sigma-70-like"/>
</dbReference>
<dbReference type="PANTHER" id="PTHR43133:SF46">
    <property type="entry name" value="RNA POLYMERASE SIGMA-70 FACTOR ECF SUBFAMILY"/>
    <property type="match status" value="1"/>
</dbReference>
<comment type="caution">
    <text evidence="7">The sequence shown here is derived from an EMBL/GenBank/DDBJ whole genome shotgun (WGS) entry which is preliminary data.</text>
</comment>
<dbReference type="Proteomes" id="UP001589774">
    <property type="component" value="Unassembled WGS sequence"/>
</dbReference>
<proteinExistence type="inferred from homology"/>
<dbReference type="InterPro" id="IPR013325">
    <property type="entry name" value="RNA_pol_sigma_r2"/>
</dbReference>
<feature type="domain" description="RNA polymerase sigma-70 region 2" evidence="5">
    <location>
        <begin position="32"/>
        <end position="97"/>
    </location>
</feature>
<dbReference type="SUPFAM" id="SSF88946">
    <property type="entry name" value="Sigma2 domain of RNA polymerase sigma factors"/>
    <property type="match status" value="1"/>
</dbReference>
<dbReference type="InterPro" id="IPR013324">
    <property type="entry name" value="RNA_pol_sigma_r3/r4-like"/>
</dbReference>
<evidence type="ECO:0000256" key="4">
    <source>
        <dbReference type="ARBA" id="ARBA00023163"/>
    </source>
</evidence>
<dbReference type="NCBIfam" id="TIGR02937">
    <property type="entry name" value="sigma70-ECF"/>
    <property type="match status" value="1"/>
</dbReference>
<feature type="domain" description="RNA polymerase sigma factor 70 region 4 type 2" evidence="6">
    <location>
        <begin position="129"/>
        <end position="179"/>
    </location>
</feature>
<evidence type="ECO:0000313" key="7">
    <source>
        <dbReference type="EMBL" id="MFC0318668.1"/>
    </source>
</evidence>
<organism evidence="7 8">
    <name type="scientific">Olivibacter oleidegradans</name>
    <dbReference type="NCBI Taxonomy" id="760123"/>
    <lineage>
        <taxon>Bacteria</taxon>
        <taxon>Pseudomonadati</taxon>
        <taxon>Bacteroidota</taxon>
        <taxon>Sphingobacteriia</taxon>
        <taxon>Sphingobacteriales</taxon>
        <taxon>Sphingobacteriaceae</taxon>
        <taxon>Olivibacter</taxon>
    </lineage>
</organism>
<evidence type="ECO:0000256" key="2">
    <source>
        <dbReference type="ARBA" id="ARBA00023015"/>
    </source>
</evidence>
<dbReference type="InterPro" id="IPR013249">
    <property type="entry name" value="RNA_pol_sigma70_r4_t2"/>
</dbReference>
<gene>
    <name evidence="7" type="ORF">ACFFI0_10120</name>
</gene>
<accession>A0ABV6HIE2</accession>
<dbReference type="Pfam" id="PF04542">
    <property type="entry name" value="Sigma70_r2"/>
    <property type="match status" value="1"/>
</dbReference>
<dbReference type="RefSeq" id="WP_130857515.1">
    <property type="nucleotide sequence ID" value="NZ_JBHLWO010000002.1"/>
</dbReference>
<dbReference type="Gene3D" id="1.10.1740.10">
    <property type="match status" value="1"/>
</dbReference>
<keyword evidence="8" id="KW-1185">Reference proteome</keyword>
<evidence type="ECO:0000313" key="8">
    <source>
        <dbReference type="Proteomes" id="UP001589774"/>
    </source>
</evidence>
<evidence type="ECO:0000259" key="5">
    <source>
        <dbReference type="Pfam" id="PF04542"/>
    </source>
</evidence>
<keyword evidence="3" id="KW-0731">Sigma factor</keyword>